<evidence type="ECO:0000313" key="2">
    <source>
        <dbReference type="Proteomes" id="UP000607653"/>
    </source>
</evidence>
<keyword evidence="2" id="KW-1185">Reference proteome</keyword>
<name>A0A822YB96_NELNU</name>
<protein>
    <submittedName>
        <fullName evidence="1">Uncharacterized protein</fullName>
    </submittedName>
</protein>
<organism evidence="1 2">
    <name type="scientific">Nelumbo nucifera</name>
    <name type="common">Sacred lotus</name>
    <dbReference type="NCBI Taxonomy" id="4432"/>
    <lineage>
        <taxon>Eukaryota</taxon>
        <taxon>Viridiplantae</taxon>
        <taxon>Streptophyta</taxon>
        <taxon>Embryophyta</taxon>
        <taxon>Tracheophyta</taxon>
        <taxon>Spermatophyta</taxon>
        <taxon>Magnoliopsida</taxon>
        <taxon>Proteales</taxon>
        <taxon>Nelumbonaceae</taxon>
        <taxon>Nelumbo</taxon>
    </lineage>
</organism>
<reference evidence="1 2" key="1">
    <citation type="journal article" date="2020" name="Mol. Biol. Evol.">
        <title>Distinct Expression and Methylation Patterns for Genes with Different Fates following a Single Whole-Genome Duplication in Flowering Plants.</title>
        <authorList>
            <person name="Shi T."/>
            <person name="Rahmani R.S."/>
            <person name="Gugger P.F."/>
            <person name="Wang M."/>
            <person name="Li H."/>
            <person name="Zhang Y."/>
            <person name="Li Z."/>
            <person name="Wang Q."/>
            <person name="Van de Peer Y."/>
            <person name="Marchal K."/>
            <person name="Chen J."/>
        </authorList>
    </citation>
    <scope>NUCLEOTIDE SEQUENCE [LARGE SCALE GENOMIC DNA]</scope>
    <source>
        <tissue evidence="1">Leaf</tissue>
    </source>
</reference>
<sequence length="51" mass="6058">MLTALPRGKDNKYFRFHIFNVDSKFYRNEIFLLECVQSNLLNDKTCQSIVS</sequence>
<proteinExistence type="predicted"/>
<accession>A0A822YB96</accession>
<comment type="caution">
    <text evidence="1">The sequence shown here is derived from an EMBL/GenBank/DDBJ whole genome shotgun (WGS) entry which is preliminary data.</text>
</comment>
<gene>
    <name evidence="1" type="ORF">HUJ06_010235</name>
</gene>
<dbReference type="Proteomes" id="UP000607653">
    <property type="component" value="Unassembled WGS sequence"/>
</dbReference>
<dbReference type="AlphaFoldDB" id="A0A822YB96"/>
<evidence type="ECO:0000313" key="1">
    <source>
        <dbReference type="EMBL" id="DAD31384.1"/>
    </source>
</evidence>
<dbReference type="EMBL" id="DUZY01000003">
    <property type="protein sequence ID" value="DAD31384.1"/>
    <property type="molecule type" value="Genomic_DNA"/>
</dbReference>